<evidence type="ECO:0000256" key="7">
    <source>
        <dbReference type="PROSITE-ProRule" id="PRU00322"/>
    </source>
</evidence>
<dbReference type="GO" id="GO:0003723">
    <property type="term" value="F:RNA binding"/>
    <property type="evidence" value="ECO:0007669"/>
    <property type="project" value="UniProtKB-KW"/>
</dbReference>
<comment type="subcellular location">
    <subcellularLocation>
        <location evidence="1">Nucleus</location>
    </subcellularLocation>
</comment>
<dbReference type="InterPro" id="IPR036443">
    <property type="entry name" value="Znf_RanBP2_sf"/>
</dbReference>
<organism evidence="10 11">
    <name type="scientific">Cymbomonas tetramitiformis</name>
    <dbReference type="NCBI Taxonomy" id="36881"/>
    <lineage>
        <taxon>Eukaryota</taxon>
        <taxon>Viridiplantae</taxon>
        <taxon>Chlorophyta</taxon>
        <taxon>Pyramimonadophyceae</taxon>
        <taxon>Pyramimonadales</taxon>
        <taxon>Pyramimonadaceae</taxon>
        <taxon>Cymbomonas</taxon>
    </lineage>
</organism>
<evidence type="ECO:0000256" key="1">
    <source>
        <dbReference type="ARBA" id="ARBA00004123"/>
    </source>
</evidence>
<dbReference type="PROSITE" id="PS01358">
    <property type="entry name" value="ZF_RANBP2_1"/>
    <property type="match status" value="1"/>
</dbReference>
<proteinExistence type="predicted"/>
<feature type="compositionally biased region" description="Gly residues" evidence="8">
    <location>
        <begin position="136"/>
        <end position="147"/>
    </location>
</feature>
<evidence type="ECO:0000256" key="3">
    <source>
        <dbReference type="ARBA" id="ARBA00022771"/>
    </source>
</evidence>
<evidence type="ECO:0000256" key="2">
    <source>
        <dbReference type="ARBA" id="ARBA00022723"/>
    </source>
</evidence>
<keyword evidence="11" id="KW-1185">Reference proteome</keyword>
<feature type="region of interest" description="Disordered" evidence="8">
    <location>
        <begin position="115"/>
        <end position="195"/>
    </location>
</feature>
<dbReference type="SUPFAM" id="SSF90209">
    <property type="entry name" value="Ran binding protein zinc finger-like"/>
    <property type="match status" value="1"/>
</dbReference>
<dbReference type="GO" id="GO:0006355">
    <property type="term" value="P:regulation of DNA-templated transcription"/>
    <property type="evidence" value="ECO:0007669"/>
    <property type="project" value="InterPro"/>
</dbReference>
<feature type="compositionally biased region" description="Polar residues" evidence="8">
    <location>
        <begin position="153"/>
        <end position="162"/>
    </location>
</feature>
<comment type="caution">
    <text evidence="10">The sequence shown here is derived from an EMBL/GenBank/DDBJ whole genome shotgun (WGS) entry which is preliminary data.</text>
</comment>
<dbReference type="SMART" id="SM00547">
    <property type="entry name" value="ZnF_RBZ"/>
    <property type="match status" value="1"/>
</dbReference>
<protein>
    <recommendedName>
        <fullName evidence="9">RanBP2-type domain-containing protein</fullName>
    </recommendedName>
</protein>
<reference evidence="10 11" key="1">
    <citation type="journal article" date="2015" name="Genome Biol. Evol.">
        <title>Comparative Genomics of a Bacterivorous Green Alga Reveals Evolutionary Causalities and Consequences of Phago-Mixotrophic Mode of Nutrition.</title>
        <authorList>
            <person name="Burns J.A."/>
            <person name="Paasch A."/>
            <person name="Narechania A."/>
            <person name="Kim E."/>
        </authorList>
    </citation>
    <scope>NUCLEOTIDE SEQUENCE [LARGE SCALE GENOMIC DNA]</scope>
    <source>
        <strain evidence="10 11">PLY_AMNH</strain>
    </source>
</reference>
<dbReference type="Proteomes" id="UP001190700">
    <property type="component" value="Unassembled WGS sequence"/>
</dbReference>
<feature type="compositionally biased region" description="Low complexity" evidence="8">
    <location>
        <begin position="119"/>
        <end position="135"/>
    </location>
</feature>
<dbReference type="InterPro" id="IPR034870">
    <property type="entry name" value="TET_fam"/>
</dbReference>
<dbReference type="EMBL" id="LGRX02001375">
    <property type="protein sequence ID" value="KAK3286250.1"/>
    <property type="molecule type" value="Genomic_DNA"/>
</dbReference>
<dbReference type="Gene3D" id="4.10.1060.10">
    <property type="entry name" value="Zinc finger, RanBP2-type"/>
    <property type="match status" value="1"/>
</dbReference>
<keyword evidence="2" id="KW-0479">Metal-binding</keyword>
<dbReference type="Pfam" id="PF00641">
    <property type="entry name" value="Zn_ribbon_RanBP"/>
    <property type="match status" value="1"/>
</dbReference>
<evidence type="ECO:0000256" key="4">
    <source>
        <dbReference type="ARBA" id="ARBA00022833"/>
    </source>
</evidence>
<dbReference type="PROSITE" id="PS50199">
    <property type="entry name" value="ZF_RANBP2_2"/>
    <property type="match status" value="1"/>
</dbReference>
<evidence type="ECO:0000256" key="6">
    <source>
        <dbReference type="ARBA" id="ARBA00023242"/>
    </source>
</evidence>
<evidence type="ECO:0000256" key="8">
    <source>
        <dbReference type="SAM" id="MobiDB-lite"/>
    </source>
</evidence>
<name>A0AAE0LIP1_9CHLO</name>
<keyword evidence="6" id="KW-0539">Nucleus</keyword>
<dbReference type="AlphaFoldDB" id="A0AAE0LIP1"/>
<dbReference type="InterPro" id="IPR001876">
    <property type="entry name" value="Znf_RanBP2"/>
</dbReference>
<feature type="domain" description="RanBP2-type" evidence="9">
    <location>
        <begin position="197"/>
        <end position="226"/>
    </location>
</feature>
<dbReference type="PANTHER" id="PTHR23238">
    <property type="entry name" value="RNA BINDING PROTEIN"/>
    <property type="match status" value="1"/>
</dbReference>
<gene>
    <name evidence="10" type="ORF">CYMTET_6180</name>
</gene>
<accession>A0AAE0LIP1</accession>
<keyword evidence="5" id="KW-0694">RNA-binding</keyword>
<keyword evidence="3 7" id="KW-0863">Zinc-finger</keyword>
<sequence length="246" mass="25217">MVTGPAASVTTTISGPGISVTSVRSRESWLRRWAMKRHKCGLETGSTGGGKATSAVVVATSVVVAEVVVVVVVSGMTPELMAAITAGHAQGGNMQASLAALQAYQAALAGTYNPAPFTSSPMPQQRPQSTSSSPLGSGGGSGSGGRPGDWPCKSSQVSNSQAVRAVAQWPQGGDGSTLKRPLDEEGPKANKPPKMVKAGDWTCTHCSNYNYAFRTQCKQCNAVKEEPAASADGGQATYVPEEAATF</sequence>
<dbReference type="GO" id="GO:0008270">
    <property type="term" value="F:zinc ion binding"/>
    <property type="evidence" value="ECO:0007669"/>
    <property type="project" value="UniProtKB-KW"/>
</dbReference>
<evidence type="ECO:0000259" key="9">
    <source>
        <dbReference type="PROSITE" id="PS50199"/>
    </source>
</evidence>
<evidence type="ECO:0000313" key="11">
    <source>
        <dbReference type="Proteomes" id="UP001190700"/>
    </source>
</evidence>
<dbReference type="GO" id="GO:0005634">
    <property type="term" value="C:nucleus"/>
    <property type="evidence" value="ECO:0007669"/>
    <property type="project" value="UniProtKB-SubCell"/>
</dbReference>
<keyword evidence="4" id="KW-0862">Zinc</keyword>
<evidence type="ECO:0000256" key="5">
    <source>
        <dbReference type="ARBA" id="ARBA00022884"/>
    </source>
</evidence>
<evidence type="ECO:0000313" key="10">
    <source>
        <dbReference type="EMBL" id="KAK3286250.1"/>
    </source>
</evidence>